<feature type="compositionally biased region" description="Basic and acidic residues" evidence="2">
    <location>
        <begin position="259"/>
        <end position="269"/>
    </location>
</feature>
<comment type="caution">
    <text evidence="3">The sequence shown here is derived from an EMBL/GenBank/DDBJ whole genome shotgun (WGS) entry which is preliminary data.</text>
</comment>
<dbReference type="AlphaFoldDB" id="A0A9N9KYW2"/>
<evidence type="ECO:0000256" key="2">
    <source>
        <dbReference type="SAM" id="MobiDB-lite"/>
    </source>
</evidence>
<dbReference type="PANTHER" id="PTHR40130:SF1">
    <property type="entry name" value="SPINDLE POLE BODY-ASSOCIATED PROTEIN CUT12 DOMAIN-CONTAINING PROTEIN"/>
    <property type="match status" value="1"/>
</dbReference>
<keyword evidence="4" id="KW-1185">Reference proteome</keyword>
<gene>
    <name evidence="3" type="ORF">HYFRA_00007123</name>
</gene>
<dbReference type="Gene3D" id="1.20.58.80">
    <property type="entry name" value="Phosphotransferase system, lactose/cellobiose-type IIA subunit"/>
    <property type="match status" value="1"/>
</dbReference>
<feature type="compositionally biased region" description="Low complexity" evidence="2">
    <location>
        <begin position="112"/>
        <end position="123"/>
    </location>
</feature>
<dbReference type="OrthoDB" id="3197614at2759"/>
<feature type="coiled-coil region" evidence="1">
    <location>
        <begin position="388"/>
        <end position="415"/>
    </location>
</feature>
<feature type="region of interest" description="Disordered" evidence="2">
    <location>
        <begin position="99"/>
        <end position="211"/>
    </location>
</feature>
<feature type="compositionally biased region" description="Polar residues" evidence="2">
    <location>
        <begin position="185"/>
        <end position="211"/>
    </location>
</feature>
<organism evidence="3 4">
    <name type="scientific">Hymenoscyphus fraxineus</name>
    <dbReference type="NCBI Taxonomy" id="746836"/>
    <lineage>
        <taxon>Eukaryota</taxon>
        <taxon>Fungi</taxon>
        <taxon>Dikarya</taxon>
        <taxon>Ascomycota</taxon>
        <taxon>Pezizomycotina</taxon>
        <taxon>Leotiomycetes</taxon>
        <taxon>Helotiales</taxon>
        <taxon>Helotiaceae</taxon>
        <taxon>Hymenoscyphus</taxon>
    </lineage>
</organism>
<evidence type="ECO:0000256" key="1">
    <source>
        <dbReference type="SAM" id="Coils"/>
    </source>
</evidence>
<feature type="compositionally biased region" description="Low complexity" evidence="2">
    <location>
        <begin position="135"/>
        <end position="146"/>
    </location>
</feature>
<dbReference type="EMBL" id="CAJVRL010000060">
    <property type="protein sequence ID" value="CAG8955108.1"/>
    <property type="molecule type" value="Genomic_DNA"/>
</dbReference>
<evidence type="ECO:0000313" key="3">
    <source>
        <dbReference type="EMBL" id="CAG8955108.1"/>
    </source>
</evidence>
<keyword evidence="1" id="KW-0175">Coiled coil</keyword>
<feature type="compositionally biased region" description="Polar residues" evidence="2">
    <location>
        <begin position="153"/>
        <end position="163"/>
    </location>
</feature>
<sequence length="530" mass="58130">MESSPLTLAHDHARAASVATSSSDTTVAINQHALAAGEFAKAASGTGSAEAMRTLRLLEHHHRRLSELLRYPSENPPTATSTEPEVQLLAEKPLSTSAAVAELRSSKSDIGNRSSSPARNPPSLQHPRRLPPRDLSSSIASNLASARGIRNTRMPTVSGNQVPGSLETHSRRDGKRTKIPGSIPEHTTAQPSWVPPTHNNTKKAGSQTSTSRAIAVAENAGASKNPADENFSRFYSTVGSFLNKLSAPLVFAALPLTSEEPKEPAEREPAPVAKRRSSNSTDNLRQEPDLSKYISRAALRATTRDGNSANDSFYVVPTAGHTMSYAQILSFDQKEKRRMRASLHSENPEAFADPFEEDDDFEDARETPMPNSTAFLAKKPAFKRAASSKQLENRVEELNMENQSLKEVVDRLSKRLSAFEMGAQQSSMALQQSIRMMRSSSPARDQHANQDDEALRRKVIELEERVMLGAKEAERLSRDNEKLKAVVSKYRDRWEKLKEGAKTRREGSMAKDGKDTMVKNDVGAGRFLAG</sequence>
<reference evidence="3" key="1">
    <citation type="submission" date="2021-07" db="EMBL/GenBank/DDBJ databases">
        <authorList>
            <person name="Durling M."/>
        </authorList>
    </citation>
    <scope>NUCLEOTIDE SEQUENCE</scope>
</reference>
<name>A0A9N9KYW2_9HELO</name>
<protein>
    <submittedName>
        <fullName evidence="3">Uncharacterized protein</fullName>
    </submittedName>
</protein>
<dbReference type="PANTHER" id="PTHR40130">
    <property type="entry name" value="EXPRESSED PROTEIN"/>
    <property type="match status" value="1"/>
</dbReference>
<evidence type="ECO:0000313" key="4">
    <source>
        <dbReference type="Proteomes" id="UP000696280"/>
    </source>
</evidence>
<dbReference type="Proteomes" id="UP000696280">
    <property type="component" value="Unassembled WGS sequence"/>
</dbReference>
<feature type="region of interest" description="Disordered" evidence="2">
    <location>
        <begin position="259"/>
        <end position="291"/>
    </location>
</feature>
<accession>A0A9N9KYW2</accession>
<proteinExistence type="predicted"/>